<dbReference type="STRING" id="1385514.N782_03710"/>
<dbReference type="RefSeq" id="WP_036824632.1">
    <property type="nucleotide sequence ID" value="NZ_AVBF01000107.1"/>
</dbReference>
<comment type="caution">
    <text evidence="2">The sequence shown here is derived from an EMBL/GenBank/DDBJ whole genome shotgun (WGS) entry which is preliminary data.</text>
</comment>
<feature type="transmembrane region" description="Helical" evidence="1">
    <location>
        <begin position="29"/>
        <end position="48"/>
    </location>
</feature>
<dbReference type="EMBL" id="AVBF01000107">
    <property type="protein sequence ID" value="KGP70852.1"/>
    <property type="molecule type" value="Genomic_DNA"/>
</dbReference>
<organism evidence="2 3">
    <name type="scientific">Pontibacillus yanchengensis Y32</name>
    <dbReference type="NCBI Taxonomy" id="1385514"/>
    <lineage>
        <taxon>Bacteria</taxon>
        <taxon>Bacillati</taxon>
        <taxon>Bacillota</taxon>
        <taxon>Bacilli</taxon>
        <taxon>Bacillales</taxon>
        <taxon>Bacillaceae</taxon>
        <taxon>Pontibacillus</taxon>
    </lineage>
</organism>
<dbReference type="AlphaFoldDB" id="A0A0A2T533"/>
<evidence type="ECO:0000256" key="1">
    <source>
        <dbReference type="SAM" id="Phobius"/>
    </source>
</evidence>
<gene>
    <name evidence="2" type="ORF">N782_03710</name>
</gene>
<evidence type="ECO:0000313" key="2">
    <source>
        <dbReference type="EMBL" id="KGP70852.1"/>
    </source>
</evidence>
<sequence>MWLLLSLSLITIAIINGKHIYKTYEKKDLVVFSLVYFLSTIFAIALFLELPIPSPLKGITFIYQPLLQLLSM</sequence>
<accession>A0A0A2T533</accession>
<evidence type="ECO:0008006" key="4">
    <source>
        <dbReference type="Google" id="ProtNLM"/>
    </source>
</evidence>
<keyword evidence="1" id="KW-0812">Transmembrane</keyword>
<evidence type="ECO:0000313" key="3">
    <source>
        <dbReference type="Proteomes" id="UP000030147"/>
    </source>
</evidence>
<keyword evidence="1" id="KW-1133">Transmembrane helix</keyword>
<protein>
    <recommendedName>
        <fullName evidence="4">EamA domain-containing protein</fullName>
    </recommendedName>
</protein>
<dbReference type="Proteomes" id="UP000030147">
    <property type="component" value="Unassembled WGS sequence"/>
</dbReference>
<dbReference type="OrthoDB" id="2440830at2"/>
<keyword evidence="3" id="KW-1185">Reference proteome</keyword>
<proteinExistence type="predicted"/>
<reference evidence="2 3" key="1">
    <citation type="journal article" date="2015" name="Stand. Genomic Sci.">
        <title>High quality draft genome sequence of the moderately halophilic bacterium Pontibacillus yanchengensis Y32(T) and comparison among Pontibacillus genomes.</title>
        <authorList>
            <person name="Huang J."/>
            <person name="Qiao Z.X."/>
            <person name="Tang J.W."/>
            <person name="Wang G."/>
        </authorList>
    </citation>
    <scope>NUCLEOTIDE SEQUENCE [LARGE SCALE GENOMIC DNA]</scope>
    <source>
        <strain evidence="2 3">Y32</strain>
    </source>
</reference>
<keyword evidence="1" id="KW-0472">Membrane</keyword>
<name>A0A0A2T533_9BACI</name>